<organism evidence="1 2">
    <name type="scientific">Pelagibaculum spongiae</name>
    <dbReference type="NCBI Taxonomy" id="2080658"/>
    <lineage>
        <taxon>Bacteria</taxon>
        <taxon>Pseudomonadati</taxon>
        <taxon>Pseudomonadota</taxon>
        <taxon>Gammaproteobacteria</taxon>
        <taxon>Oceanospirillales</taxon>
        <taxon>Pelagibaculum</taxon>
    </lineage>
</organism>
<evidence type="ECO:0000313" key="1">
    <source>
        <dbReference type="EMBL" id="PVZ68373.1"/>
    </source>
</evidence>
<accession>A0A2V1H045</accession>
<sequence length="68" mass="7681">MILLTNHLVKILRNVFSKTASEDNEIKKIFTILDSPYRASGATNNFANIVILTSLKKSFMALFTHLIL</sequence>
<dbReference type="EMBL" id="QDDL01000005">
    <property type="protein sequence ID" value="PVZ68373.1"/>
    <property type="molecule type" value="Genomic_DNA"/>
</dbReference>
<comment type="caution">
    <text evidence="1">The sequence shown here is derived from an EMBL/GenBank/DDBJ whole genome shotgun (WGS) entry which is preliminary data.</text>
</comment>
<gene>
    <name evidence="1" type="ORF">DC094_13920</name>
</gene>
<proteinExistence type="predicted"/>
<dbReference type="AlphaFoldDB" id="A0A2V1H045"/>
<reference evidence="1 2" key="1">
    <citation type="submission" date="2018-04" db="EMBL/GenBank/DDBJ databases">
        <title>Thalassorhabdus spongiae gen. nov., sp. nov., isolated from a marine sponge in South-West Iceland.</title>
        <authorList>
            <person name="Knobloch S."/>
            <person name="Daussin A."/>
            <person name="Johannsson R."/>
            <person name="Marteinsson V.T."/>
        </authorList>
    </citation>
    <scope>NUCLEOTIDE SEQUENCE [LARGE SCALE GENOMIC DNA]</scope>
    <source>
        <strain evidence="1 2">Hp12</strain>
    </source>
</reference>
<dbReference type="Proteomes" id="UP000244906">
    <property type="component" value="Unassembled WGS sequence"/>
</dbReference>
<evidence type="ECO:0000313" key="2">
    <source>
        <dbReference type="Proteomes" id="UP000244906"/>
    </source>
</evidence>
<protein>
    <submittedName>
        <fullName evidence="1">Uncharacterized protein</fullName>
    </submittedName>
</protein>
<keyword evidence="2" id="KW-1185">Reference proteome</keyword>
<name>A0A2V1H045_9GAMM</name>